<proteinExistence type="predicted"/>
<accession>A0A4V2PY72</accession>
<evidence type="ECO:0000313" key="2">
    <source>
        <dbReference type="EMBL" id="TCK84881.1"/>
    </source>
</evidence>
<dbReference type="InterPro" id="IPR008894">
    <property type="entry name" value="QdtA_cupin_dom"/>
</dbReference>
<dbReference type="OrthoDB" id="826649at2"/>
<reference evidence="2 3" key="1">
    <citation type="submission" date="2019-03" db="EMBL/GenBank/DDBJ databases">
        <title>Genomic Encyclopedia of Archaeal and Bacterial Type Strains, Phase II (KMG-II): from individual species to whole genera.</title>
        <authorList>
            <person name="Goeker M."/>
        </authorList>
    </citation>
    <scope>NUCLEOTIDE SEQUENCE [LARGE SCALE GENOMIC DNA]</scope>
    <source>
        <strain evidence="2 3">DSM 22554</strain>
    </source>
</reference>
<protein>
    <submittedName>
        <fullName evidence="2">dTDP-4-dehydrorhamnose 3,5-epimerase</fullName>
    </submittedName>
</protein>
<sequence>MENKPAIINGGVHKDQKGTLRFFNDFNMEPIKRFYIIEHSETETIRGWRAHRIEQRWFQVTEGAFKIQLVRIDNWETPSKNLPIEEFIISASDNQVLHVPVGFATSIQALENNSKVILFADYGIENAKLDDYLYPVDYFIK</sequence>
<dbReference type="SUPFAM" id="SSF51182">
    <property type="entry name" value="RmlC-like cupins"/>
    <property type="match status" value="1"/>
</dbReference>
<evidence type="ECO:0000313" key="3">
    <source>
        <dbReference type="Proteomes" id="UP000294616"/>
    </source>
</evidence>
<organism evidence="2 3">
    <name type="scientific">Albibacterium bauzanense</name>
    <dbReference type="NCBI Taxonomy" id="653929"/>
    <lineage>
        <taxon>Bacteria</taxon>
        <taxon>Pseudomonadati</taxon>
        <taxon>Bacteroidota</taxon>
        <taxon>Sphingobacteriia</taxon>
        <taxon>Sphingobacteriales</taxon>
        <taxon>Sphingobacteriaceae</taxon>
        <taxon>Albibacterium</taxon>
    </lineage>
</organism>
<dbReference type="RefSeq" id="WP_132220609.1">
    <property type="nucleotide sequence ID" value="NZ_SMGO01000001.1"/>
</dbReference>
<keyword evidence="3" id="KW-1185">Reference proteome</keyword>
<comment type="caution">
    <text evidence="2">The sequence shown here is derived from an EMBL/GenBank/DDBJ whole genome shotgun (WGS) entry which is preliminary data.</text>
</comment>
<evidence type="ECO:0000259" key="1">
    <source>
        <dbReference type="Pfam" id="PF05523"/>
    </source>
</evidence>
<dbReference type="Pfam" id="PF05523">
    <property type="entry name" value="FdtA"/>
    <property type="match status" value="1"/>
</dbReference>
<name>A0A4V2PY72_9SPHI</name>
<gene>
    <name evidence="2" type="ORF">C8N28_0176</name>
</gene>
<dbReference type="AlphaFoldDB" id="A0A4V2PY72"/>
<dbReference type="InterPro" id="IPR014710">
    <property type="entry name" value="RmlC-like_jellyroll"/>
</dbReference>
<feature type="domain" description="Sugar 3,4-ketoisomerase QdtA cupin" evidence="1">
    <location>
        <begin position="13"/>
        <end position="139"/>
    </location>
</feature>
<dbReference type="EMBL" id="SMGO01000001">
    <property type="protein sequence ID" value="TCK84881.1"/>
    <property type="molecule type" value="Genomic_DNA"/>
</dbReference>
<dbReference type="InterPro" id="IPR011051">
    <property type="entry name" value="RmlC_Cupin_sf"/>
</dbReference>
<dbReference type="Gene3D" id="2.60.120.10">
    <property type="entry name" value="Jelly Rolls"/>
    <property type="match status" value="1"/>
</dbReference>
<dbReference type="Proteomes" id="UP000294616">
    <property type="component" value="Unassembled WGS sequence"/>
</dbReference>